<dbReference type="Gene3D" id="1.10.10.10">
    <property type="entry name" value="Winged helix-like DNA-binding domain superfamily/Winged helix DNA-binding domain"/>
    <property type="match status" value="1"/>
</dbReference>
<reference evidence="5 6" key="1">
    <citation type="journal article" date="2015" name="Nature">
        <title>rRNA introns, odd ribosomes, and small enigmatic genomes across a large radiation of phyla.</title>
        <authorList>
            <person name="Brown C.T."/>
            <person name="Hug L.A."/>
            <person name="Thomas B.C."/>
            <person name="Sharon I."/>
            <person name="Castelle C.J."/>
            <person name="Singh A."/>
            <person name="Wilkins M.J."/>
            <person name="Williams K.H."/>
            <person name="Banfield J.F."/>
        </authorList>
    </citation>
    <scope>NUCLEOTIDE SEQUENCE [LARGE SCALE GENOMIC DNA]</scope>
</reference>
<dbReference type="PRINTS" id="PR00778">
    <property type="entry name" value="HTHARSR"/>
</dbReference>
<feature type="domain" description="HTH arsR-type" evidence="4">
    <location>
        <begin position="1"/>
        <end position="92"/>
    </location>
</feature>
<keyword evidence="2" id="KW-0238">DNA-binding</keyword>
<sequence>MTETPCVKCFGTLGVGSRMKIFEYLRKKGKSTVNGIVEFVSLTQPTISYHLKEMKMAGLLESDKSGKEVFYSIKRMCPSRNGECVLNKVKLS</sequence>
<keyword evidence="3" id="KW-0804">Transcription</keyword>
<evidence type="ECO:0000313" key="5">
    <source>
        <dbReference type="EMBL" id="KKS05352.1"/>
    </source>
</evidence>
<comment type="caution">
    <text evidence="5">The sequence shown here is derived from an EMBL/GenBank/DDBJ whole genome shotgun (WGS) entry which is preliminary data.</text>
</comment>
<dbReference type="InterPro" id="IPR001845">
    <property type="entry name" value="HTH_ArsR_DNA-bd_dom"/>
</dbReference>
<dbReference type="PROSITE" id="PS50987">
    <property type="entry name" value="HTH_ARSR_2"/>
    <property type="match status" value="1"/>
</dbReference>
<dbReference type="SUPFAM" id="SSF46785">
    <property type="entry name" value="Winged helix' DNA-binding domain"/>
    <property type="match status" value="1"/>
</dbReference>
<evidence type="ECO:0000256" key="1">
    <source>
        <dbReference type="ARBA" id="ARBA00023015"/>
    </source>
</evidence>
<dbReference type="SMART" id="SM00418">
    <property type="entry name" value="HTH_ARSR"/>
    <property type="match status" value="1"/>
</dbReference>
<protein>
    <submittedName>
        <fullName evidence="5">Regulatory protein ArsR</fullName>
    </submittedName>
</protein>
<dbReference type="PANTHER" id="PTHR33154">
    <property type="entry name" value="TRANSCRIPTIONAL REGULATOR, ARSR FAMILY"/>
    <property type="match status" value="1"/>
</dbReference>
<dbReference type="CDD" id="cd00090">
    <property type="entry name" value="HTH_ARSR"/>
    <property type="match status" value="1"/>
</dbReference>
<accession>A0A0G0W094</accession>
<dbReference type="NCBIfam" id="NF033788">
    <property type="entry name" value="HTH_metalloreg"/>
    <property type="match status" value="1"/>
</dbReference>
<organism evidence="5 6">
    <name type="scientific">candidate division WWE3 bacterium GW2011_GWE1_41_27</name>
    <dbReference type="NCBI Taxonomy" id="1619131"/>
    <lineage>
        <taxon>Bacteria</taxon>
        <taxon>Katanobacteria</taxon>
    </lineage>
</organism>
<dbReference type="InterPro" id="IPR011991">
    <property type="entry name" value="ArsR-like_HTH"/>
</dbReference>
<evidence type="ECO:0000259" key="4">
    <source>
        <dbReference type="PROSITE" id="PS50987"/>
    </source>
</evidence>
<evidence type="ECO:0000256" key="3">
    <source>
        <dbReference type="ARBA" id="ARBA00023163"/>
    </source>
</evidence>
<evidence type="ECO:0000256" key="2">
    <source>
        <dbReference type="ARBA" id="ARBA00023125"/>
    </source>
</evidence>
<dbReference type="GO" id="GO:0003677">
    <property type="term" value="F:DNA binding"/>
    <property type="evidence" value="ECO:0007669"/>
    <property type="project" value="UniProtKB-KW"/>
</dbReference>
<dbReference type="InterPro" id="IPR036390">
    <property type="entry name" value="WH_DNA-bd_sf"/>
</dbReference>
<dbReference type="GO" id="GO:0003700">
    <property type="term" value="F:DNA-binding transcription factor activity"/>
    <property type="evidence" value="ECO:0007669"/>
    <property type="project" value="InterPro"/>
</dbReference>
<gene>
    <name evidence="5" type="ORF">UU59_C0048G0003</name>
</gene>
<dbReference type="Proteomes" id="UP000034544">
    <property type="component" value="Unassembled WGS sequence"/>
</dbReference>
<dbReference type="InterPro" id="IPR036388">
    <property type="entry name" value="WH-like_DNA-bd_sf"/>
</dbReference>
<dbReference type="InterPro" id="IPR051081">
    <property type="entry name" value="HTH_MetalResp_TranReg"/>
</dbReference>
<proteinExistence type="predicted"/>
<dbReference type="Pfam" id="PF01022">
    <property type="entry name" value="HTH_5"/>
    <property type="match status" value="1"/>
</dbReference>
<dbReference type="PANTHER" id="PTHR33154:SF33">
    <property type="entry name" value="TRANSCRIPTIONAL REPRESSOR SDPR"/>
    <property type="match status" value="1"/>
</dbReference>
<dbReference type="EMBL" id="LCBF01000048">
    <property type="protein sequence ID" value="KKS05352.1"/>
    <property type="molecule type" value="Genomic_DNA"/>
</dbReference>
<name>A0A0G0W094_UNCKA</name>
<keyword evidence="1" id="KW-0805">Transcription regulation</keyword>
<dbReference type="AlphaFoldDB" id="A0A0G0W094"/>
<evidence type="ECO:0000313" key="6">
    <source>
        <dbReference type="Proteomes" id="UP000034544"/>
    </source>
</evidence>